<comment type="caution">
    <text evidence="2">The sequence shown here is derived from an EMBL/GenBank/DDBJ whole genome shotgun (WGS) entry which is preliminary data.</text>
</comment>
<dbReference type="InterPro" id="IPR050266">
    <property type="entry name" value="AB_hydrolase_sf"/>
</dbReference>
<dbReference type="EMBL" id="BAEO01000007">
    <property type="protein sequence ID" value="GAC17410.1"/>
    <property type="molecule type" value="Genomic_DNA"/>
</dbReference>
<dbReference type="STRING" id="493475.GARC_0428"/>
<name>K6Z1S9_9ALTE</name>
<dbReference type="SUPFAM" id="SSF53474">
    <property type="entry name" value="alpha/beta-Hydrolases"/>
    <property type="match status" value="1"/>
</dbReference>
<reference evidence="2 3" key="1">
    <citation type="journal article" date="2017" name="Antonie Van Leeuwenhoek">
        <title>Rhizobium rhizosphaerae sp. nov., a novel species isolated from rice rhizosphere.</title>
        <authorList>
            <person name="Zhao J.J."/>
            <person name="Zhang J."/>
            <person name="Zhang R.J."/>
            <person name="Zhang C.W."/>
            <person name="Yin H.Q."/>
            <person name="Zhang X.X."/>
        </authorList>
    </citation>
    <scope>NUCLEOTIDE SEQUENCE [LARGE SCALE GENOMIC DNA]</scope>
    <source>
        <strain evidence="2 3">BSs20135</strain>
    </source>
</reference>
<organism evidence="2 3">
    <name type="scientific">Paraglaciecola arctica BSs20135</name>
    <dbReference type="NCBI Taxonomy" id="493475"/>
    <lineage>
        <taxon>Bacteria</taxon>
        <taxon>Pseudomonadati</taxon>
        <taxon>Pseudomonadota</taxon>
        <taxon>Gammaproteobacteria</taxon>
        <taxon>Alteromonadales</taxon>
        <taxon>Alteromonadaceae</taxon>
        <taxon>Paraglaciecola</taxon>
    </lineage>
</organism>
<dbReference type="InterPro" id="IPR022742">
    <property type="entry name" value="Hydrolase_4"/>
</dbReference>
<dbReference type="GO" id="GO:0106435">
    <property type="term" value="F:carboxylesterase activity"/>
    <property type="evidence" value="ECO:0007669"/>
    <property type="project" value="UniProtKB-EC"/>
</dbReference>
<dbReference type="Proteomes" id="UP000006327">
    <property type="component" value="Unassembled WGS sequence"/>
</dbReference>
<dbReference type="Gene3D" id="3.40.50.1820">
    <property type="entry name" value="alpha/beta hydrolase"/>
    <property type="match status" value="1"/>
</dbReference>
<dbReference type="Pfam" id="PF12146">
    <property type="entry name" value="Hydrolase_4"/>
    <property type="match status" value="1"/>
</dbReference>
<keyword evidence="2" id="KW-0378">Hydrolase</keyword>
<protein>
    <submittedName>
        <fullName evidence="2">Carboxylesterase</fullName>
        <ecNumber evidence="2">3.1.1.1</ecNumber>
    </submittedName>
</protein>
<feature type="domain" description="Serine aminopeptidase S33" evidence="1">
    <location>
        <begin position="91"/>
        <end position="307"/>
    </location>
</feature>
<dbReference type="RefSeq" id="WP_007616173.1">
    <property type="nucleotide sequence ID" value="NZ_BAEO01000007.1"/>
</dbReference>
<dbReference type="AlphaFoldDB" id="K6Z1S9"/>
<dbReference type="EC" id="3.1.1.1" evidence="2"/>
<sequence length="335" mass="37607">MKNCIPLLFVVCLLAGCEQGRFNDDITKAYGLPDNSSEYQDLITREPESLNKYELYNRVLTLWDTPYRELKLPTSNGTTHIIVSGPADGEVLILLHGMNVDSTMWYPNVKALSQNYRVYAIDDILGPGKSKLDHDDDSLEMVISWYFEIFDALKLEKPILAGASQGGWIATNLALARPQRFNKLILLSPAQTLTWLEPSVDILSNLLFSLNPQREGLRNNLATLSSNVDGIEQMYIDQFFRTITTASTSPLLMDMKPFDDEQLSALTMPVLFLAGDNDMFNNQDSVDRAIKIMPCVQAEIISNSGHFISVDQAELVNGKIIEFVAKRNNKQTTEC</sequence>
<evidence type="ECO:0000313" key="3">
    <source>
        <dbReference type="Proteomes" id="UP000006327"/>
    </source>
</evidence>
<dbReference type="PROSITE" id="PS51257">
    <property type="entry name" value="PROKAR_LIPOPROTEIN"/>
    <property type="match status" value="1"/>
</dbReference>
<accession>K6Z1S9</accession>
<dbReference type="InterPro" id="IPR029058">
    <property type="entry name" value="AB_hydrolase_fold"/>
</dbReference>
<evidence type="ECO:0000259" key="1">
    <source>
        <dbReference type="Pfam" id="PF12146"/>
    </source>
</evidence>
<proteinExistence type="predicted"/>
<dbReference type="OrthoDB" id="9780765at2"/>
<evidence type="ECO:0000313" key="2">
    <source>
        <dbReference type="EMBL" id="GAC17410.1"/>
    </source>
</evidence>
<dbReference type="PANTHER" id="PTHR43798">
    <property type="entry name" value="MONOACYLGLYCEROL LIPASE"/>
    <property type="match status" value="1"/>
</dbReference>
<keyword evidence="3" id="KW-1185">Reference proteome</keyword>
<dbReference type="eggNOG" id="COG2267">
    <property type="taxonomic scope" value="Bacteria"/>
</dbReference>
<gene>
    <name evidence="2" type="ORF">GARC_0428</name>
</gene>